<dbReference type="GO" id="GO:0043772">
    <property type="term" value="F:acyl-phosphate glycerol-3-phosphate acyltransferase activity"/>
    <property type="evidence" value="ECO:0007669"/>
    <property type="project" value="UniProtKB-UniRule"/>
</dbReference>
<evidence type="ECO:0000256" key="9">
    <source>
        <dbReference type="ARBA" id="ARBA00023264"/>
    </source>
</evidence>
<keyword evidence="1 10" id="KW-1003">Cell membrane</keyword>
<feature type="transmembrane region" description="Helical" evidence="10">
    <location>
        <begin position="173"/>
        <end position="191"/>
    </location>
</feature>
<reference evidence="11 12" key="1">
    <citation type="submission" date="2019-03" db="EMBL/GenBank/DDBJ databases">
        <title>Genomic Encyclopedia of Type Strains, Phase IV (KMG-IV): sequencing the most valuable type-strain genomes for metagenomic binning, comparative biology and taxonomic classification.</title>
        <authorList>
            <person name="Goeker M."/>
        </authorList>
    </citation>
    <scope>NUCLEOTIDE SEQUENCE [LARGE SCALE GENOMIC DNA]</scope>
    <source>
        <strain evidence="11 12">DSM 100433</strain>
    </source>
</reference>
<evidence type="ECO:0000256" key="7">
    <source>
        <dbReference type="ARBA" id="ARBA00023136"/>
    </source>
</evidence>
<dbReference type="PANTHER" id="PTHR30309">
    <property type="entry name" value="INNER MEMBRANE PROTEIN YGIH"/>
    <property type="match status" value="1"/>
</dbReference>
<comment type="pathway">
    <text evidence="10">Lipid metabolism; phospholipid metabolism.</text>
</comment>
<comment type="caution">
    <text evidence="11">The sequence shown here is derived from an EMBL/GenBank/DDBJ whole genome shotgun (WGS) entry which is preliminary data.</text>
</comment>
<keyword evidence="7 10" id="KW-0472">Membrane</keyword>
<evidence type="ECO:0000256" key="5">
    <source>
        <dbReference type="ARBA" id="ARBA00022989"/>
    </source>
</evidence>
<evidence type="ECO:0000256" key="2">
    <source>
        <dbReference type="ARBA" id="ARBA00022516"/>
    </source>
</evidence>
<dbReference type="AlphaFoldDB" id="A0A9X8UL37"/>
<dbReference type="Pfam" id="PF02660">
    <property type="entry name" value="G3P_acyltransf"/>
    <property type="match status" value="1"/>
</dbReference>
<evidence type="ECO:0000256" key="6">
    <source>
        <dbReference type="ARBA" id="ARBA00023098"/>
    </source>
</evidence>
<evidence type="ECO:0000256" key="4">
    <source>
        <dbReference type="ARBA" id="ARBA00022692"/>
    </source>
</evidence>
<keyword evidence="12" id="KW-1185">Reference proteome</keyword>
<dbReference type="EMBL" id="SLUK01000001">
    <property type="protein sequence ID" value="TCL45056.1"/>
    <property type="molecule type" value="Genomic_DNA"/>
</dbReference>
<feature type="transmembrane region" description="Helical" evidence="10">
    <location>
        <begin position="142"/>
        <end position="161"/>
    </location>
</feature>
<feature type="transmembrane region" description="Helical" evidence="10">
    <location>
        <begin position="6"/>
        <end position="26"/>
    </location>
</feature>
<dbReference type="SMART" id="SM01207">
    <property type="entry name" value="G3P_acyltransf"/>
    <property type="match status" value="1"/>
</dbReference>
<feature type="transmembrane region" description="Helical" evidence="10">
    <location>
        <begin position="116"/>
        <end position="136"/>
    </location>
</feature>
<proteinExistence type="inferred from homology"/>
<accession>A0A9X8UL37</accession>
<evidence type="ECO:0000313" key="11">
    <source>
        <dbReference type="EMBL" id="TCL45056.1"/>
    </source>
</evidence>
<organism evidence="11 12">
    <name type="scientific">Harryflintia acetispora</name>
    <dbReference type="NCBI Taxonomy" id="1849041"/>
    <lineage>
        <taxon>Bacteria</taxon>
        <taxon>Bacillati</taxon>
        <taxon>Bacillota</taxon>
        <taxon>Clostridia</taxon>
        <taxon>Eubacteriales</taxon>
        <taxon>Oscillospiraceae</taxon>
        <taxon>Harryflintia</taxon>
    </lineage>
</organism>
<comment type="subcellular location">
    <subcellularLocation>
        <location evidence="10">Cell membrane</location>
        <topology evidence="10">Multi-pass membrane protein</topology>
    </subcellularLocation>
</comment>
<evidence type="ECO:0000256" key="10">
    <source>
        <dbReference type="HAMAP-Rule" id="MF_01043"/>
    </source>
</evidence>
<protein>
    <recommendedName>
        <fullName evidence="10">Glycerol-3-phosphate acyltransferase</fullName>
    </recommendedName>
    <alternativeName>
        <fullName evidence="10">Acyl-PO4 G3P acyltransferase</fullName>
    </alternativeName>
    <alternativeName>
        <fullName evidence="10">Acyl-phosphate--glycerol-3-phosphate acyltransferase</fullName>
    </alternativeName>
    <alternativeName>
        <fullName evidence="10">G3P acyltransferase</fullName>
        <shortName evidence="10">GPAT</shortName>
        <ecNumber evidence="10">2.3.1.275</ecNumber>
    </alternativeName>
    <alternativeName>
        <fullName evidence="10">Lysophosphatidic acid synthase</fullName>
        <shortName evidence="10">LPA synthase</shortName>
    </alternativeName>
</protein>
<dbReference type="PANTHER" id="PTHR30309:SF0">
    <property type="entry name" value="GLYCEROL-3-PHOSPHATE ACYLTRANSFERASE-RELATED"/>
    <property type="match status" value="1"/>
</dbReference>
<keyword evidence="8 10" id="KW-0594">Phospholipid biosynthesis</keyword>
<comment type="catalytic activity">
    <reaction evidence="10">
        <text>an acyl phosphate + sn-glycerol 3-phosphate = a 1-acyl-sn-glycero-3-phosphate + phosphate</text>
        <dbReference type="Rhea" id="RHEA:34075"/>
        <dbReference type="ChEBI" id="CHEBI:43474"/>
        <dbReference type="ChEBI" id="CHEBI:57597"/>
        <dbReference type="ChEBI" id="CHEBI:57970"/>
        <dbReference type="ChEBI" id="CHEBI:59918"/>
        <dbReference type="EC" id="2.3.1.275"/>
    </reaction>
</comment>
<sequence length="213" mass="23086">MITILASVICLVEGYLLGSLNFSIMVSRLFKGEDIRNFGSKNAGMTNILRTYGKKYAVMVGVGDFCKGVCAVFIGRLIFSLMGVTLFDAGYAAGAAALLGHLFPLYFGFKGGKGVLTGLGVVLTLSPLSFAIIVLLELPLLYFTRIVSLASVTGAILYPIVTCVVHILQRRPFILDTVFSVALAGVVLYMHRANIKRLLSGTEYRFGQDKKKQ</sequence>
<comment type="similarity">
    <text evidence="10">Belongs to the PlsY family.</text>
</comment>
<dbReference type="InterPro" id="IPR003811">
    <property type="entry name" value="G3P_acylTferase_PlsY"/>
</dbReference>
<comment type="subunit">
    <text evidence="10">Probably interacts with PlsX.</text>
</comment>
<keyword evidence="6 10" id="KW-0443">Lipid metabolism</keyword>
<evidence type="ECO:0000256" key="8">
    <source>
        <dbReference type="ARBA" id="ARBA00023209"/>
    </source>
</evidence>
<name>A0A9X8UL37_9FIRM</name>
<dbReference type="RefSeq" id="WP_132083353.1">
    <property type="nucleotide sequence ID" value="NZ_JADNAH010000054.1"/>
</dbReference>
<evidence type="ECO:0000313" key="12">
    <source>
        <dbReference type="Proteomes" id="UP000294682"/>
    </source>
</evidence>
<evidence type="ECO:0000256" key="1">
    <source>
        <dbReference type="ARBA" id="ARBA00022475"/>
    </source>
</evidence>
<keyword evidence="3 10" id="KW-0808">Transferase</keyword>
<dbReference type="EC" id="2.3.1.275" evidence="10"/>
<gene>
    <name evidence="10" type="primary">plsY</name>
    <name evidence="11" type="ORF">EDD78_10133</name>
</gene>
<keyword evidence="11" id="KW-0012">Acyltransferase</keyword>
<dbReference type="NCBIfam" id="TIGR00023">
    <property type="entry name" value="glycerol-3-phosphate 1-O-acyltransferase PlsY"/>
    <property type="match status" value="1"/>
</dbReference>
<evidence type="ECO:0000256" key="3">
    <source>
        <dbReference type="ARBA" id="ARBA00022679"/>
    </source>
</evidence>
<keyword evidence="2 10" id="KW-0444">Lipid biosynthesis</keyword>
<comment type="function">
    <text evidence="10">Catalyzes the transfer of an acyl group from acyl-phosphate (acyl-PO(4)) to glycerol-3-phosphate (G3P) to form lysophosphatidic acid (LPA). This enzyme utilizes acyl-phosphate as fatty acyl donor, but not acyl-CoA or acyl-ACP.</text>
</comment>
<dbReference type="GO" id="GO:0008654">
    <property type="term" value="P:phospholipid biosynthetic process"/>
    <property type="evidence" value="ECO:0007669"/>
    <property type="project" value="UniProtKB-UniRule"/>
</dbReference>
<dbReference type="HAMAP" id="MF_01043">
    <property type="entry name" value="PlsY"/>
    <property type="match status" value="1"/>
</dbReference>
<dbReference type="Proteomes" id="UP000294682">
    <property type="component" value="Unassembled WGS sequence"/>
</dbReference>
<keyword evidence="5 10" id="KW-1133">Transmembrane helix</keyword>
<dbReference type="GO" id="GO:0005886">
    <property type="term" value="C:plasma membrane"/>
    <property type="evidence" value="ECO:0007669"/>
    <property type="project" value="UniProtKB-SubCell"/>
</dbReference>
<keyword evidence="9 10" id="KW-1208">Phospholipid metabolism</keyword>
<keyword evidence="4 10" id="KW-0812">Transmembrane</keyword>